<proteinExistence type="inferred from homology"/>
<name>A0A179FBH3_METCM</name>
<evidence type="ECO:0000256" key="6">
    <source>
        <dbReference type="ARBA" id="ARBA00022525"/>
    </source>
</evidence>
<keyword evidence="17" id="KW-1185">Reference proteome</keyword>
<evidence type="ECO:0000259" key="14">
    <source>
        <dbReference type="Pfam" id="PF00652"/>
    </source>
</evidence>
<gene>
    <name evidence="16" type="ORF">VFPPC_06917</name>
</gene>
<keyword evidence="7 13" id="KW-0732">Signal</keyword>
<evidence type="ECO:0000259" key="15">
    <source>
        <dbReference type="Pfam" id="PF17801"/>
    </source>
</evidence>
<feature type="domain" description="Alpha galactosidase C-terminal" evidence="15">
    <location>
        <begin position="336"/>
        <end position="433"/>
    </location>
</feature>
<dbReference type="KEGG" id="pchm:VFPPC_06917"/>
<evidence type="ECO:0000256" key="2">
    <source>
        <dbReference type="ARBA" id="ARBA00003969"/>
    </source>
</evidence>
<organism evidence="16 17">
    <name type="scientific">Pochonia chlamydosporia 170</name>
    <dbReference type="NCBI Taxonomy" id="1380566"/>
    <lineage>
        <taxon>Eukaryota</taxon>
        <taxon>Fungi</taxon>
        <taxon>Dikarya</taxon>
        <taxon>Ascomycota</taxon>
        <taxon>Pezizomycotina</taxon>
        <taxon>Sordariomycetes</taxon>
        <taxon>Hypocreomycetidae</taxon>
        <taxon>Hypocreales</taxon>
        <taxon>Clavicipitaceae</taxon>
        <taxon>Pochonia</taxon>
    </lineage>
</organism>
<evidence type="ECO:0000256" key="13">
    <source>
        <dbReference type="SAM" id="SignalP"/>
    </source>
</evidence>
<dbReference type="PROSITE" id="PS50231">
    <property type="entry name" value="RICIN_B_LECTIN"/>
    <property type="match status" value="1"/>
</dbReference>
<keyword evidence="10" id="KW-0325">Glycoprotein</keyword>
<dbReference type="InterPro" id="IPR017853">
    <property type="entry name" value="GH"/>
</dbReference>
<dbReference type="GeneID" id="28849861"/>
<dbReference type="Pfam" id="PF17801">
    <property type="entry name" value="Melibiase_C"/>
    <property type="match status" value="1"/>
</dbReference>
<dbReference type="SUPFAM" id="SSF51445">
    <property type="entry name" value="(Trans)glycosidases"/>
    <property type="match status" value="1"/>
</dbReference>
<protein>
    <recommendedName>
        <fullName evidence="5 12">Alpha-galactosidase</fullName>
        <ecNumber evidence="5 12">3.2.1.22</ecNumber>
    </recommendedName>
    <alternativeName>
        <fullName evidence="12">Melibiase</fullName>
    </alternativeName>
</protein>
<dbReference type="InterPro" id="IPR002241">
    <property type="entry name" value="Glyco_hydro_27"/>
</dbReference>
<dbReference type="OrthoDB" id="5795902at2759"/>
<dbReference type="RefSeq" id="XP_018140163.1">
    <property type="nucleotide sequence ID" value="XM_018285867.1"/>
</dbReference>
<dbReference type="Proteomes" id="UP000078397">
    <property type="component" value="Unassembled WGS sequence"/>
</dbReference>
<dbReference type="EC" id="3.2.1.22" evidence="5 12"/>
<dbReference type="CDD" id="cd14792">
    <property type="entry name" value="GH27"/>
    <property type="match status" value="1"/>
</dbReference>
<dbReference type="GO" id="GO:0005975">
    <property type="term" value="P:carbohydrate metabolic process"/>
    <property type="evidence" value="ECO:0007669"/>
    <property type="project" value="InterPro"/>
</dbReference>
<dbReference type="GO" id="GO:0004557">
    <property type="term" value="F:alpha-galactosidase activity"/>
    <property type="evidence" value="ECO:0007669"/>
    <property type="project" value="UniProtKB-EC"/>
</dbReference>
<evidence type="ECO:0000313" key="16">
    <source>
        <dbReference type="EMBL" id="OAQ62459.1"/>
    </source>
</evidence>
<comment type="function">
    <text evidence="2">Hydrolyzes a variety of simple alpha-D-galactoside as well as more complex molecules such as oligosaccharides and polysaccharides.</text>
</comment>
<dbReference type="Gene3D" id="2.60.40.1180">
    <property type="entry name" value="Golgi alpha-mannosidase II"/>
    <property type="match status" value="1"/>
</dbReference>
<keyword evidence="12" id="KW-1015">Disulfide bond</keyword>
<feature type="chain" id="PRO_5008101483" description="Alpha-galactosidase" evidence="13">
    <location>
        <begin position="20"/>
        <end position="576"/>
    </location>
</feature>
<comment type="caution">
    <text evidence="16">The sequence shown here is derived from an EMBL/GenBank/DDBJ whole genome shotgun (WGS) entry which is preliminary data.</text>
</comment>
<evidence type="ECO:0000256" key="1">
    <source>
        <dbReference type="ARBA" id="ARBA00001255"/>
    </source>
</evidence>
<dbReference type="Gene3D" id="2.80.10.50">
    <property type="match status" value="1"/>
</dbReference>
<evidence type="ECO:0000313" key="17">
    <source>
        <dbReference type="Proteomes" id="UP000078397"/>
    </source>
</evidence>
<dbReference type="PRINTS" id="PR00740">
    <property type="entry name" value="GLHYDRLASE27"/>
</dbReference>
<dbReference type="CDD" id="cd23425">
    <property type="entry name" value="beta-trefoil_Ricin_AglA"/>
    <property type="match status" value="1"/>
</dbReference>
<keyword evidence="8" id="KW-0430">Lectin</keyword>
<sequence>MKSRSALITVAGLVSTAAAGQEKLLPLPPMGFSAWTAYGLGARDQNFRDIADTWSKNGLHAAGYNRINLDDGWQQLRRADNNSLVPNSRNFPYGFRALTDYLTNKGFKPGIYTAAGMHTCGANPIPERSYPGSLGYEDIDYKDFENWGFEYIKLDACHMPEVRGPDNWPAGVPTPVHNESVYREVYGKWAGILAKSRKPMVLSNSAPASFYPEVCTNLADWYTVMGWVQKFSGLARHGVDTDGSWGNVMRSYSFNNRLARYQKVGFYNDPDFLHAGSQTPDERKSQFALWCSFSAPLIIGDAFGERLNEYNYLINKDLIAINQDKLVQQATLVSNDGTWDVLTKSLDGGDRVLTILNKGASAGNINVSWERIGLSSKALRTSKKFSVKDLWTGKSLQVVFKDGHIGSTNTFAVGVGGITARGVPSHGTAVFRIGKSDSPVTPTGLIFTTAGKTEQGTAYGSHEEQKCLTDNESGNVTFATCDGSDAQTWRVRPDGRINSLLRPNECIVDAWGKILSLQSGCQSDTWRYDISGNLINGKSKNCLTKKDYGAATAAKCGNELNSQVVALPIGVTVVGQ</sequence>
<dbReference type="STRING" id="1380566.A0A179FBH3"/>
<dbReference type="PANTHER" id="PTHR11452:SF91">
    <property type="entry name" value="ALPHA-GALACTOSIDASE A-RELATED"/>
    <property type="match status" value="1"/>
</dbReference>
<dbReference type="Pfam" id="PF00652">
    <property type="entry name" value="Ricin_B_lectin"/>
    <property type="match status" value="1"/>
</dbReference>
<evidence type="ECO:0000256" key="5">
    <source>
        <dbReference type="ARBA" id="ARBA00012755"/>
    </source>
</evidence>
<dbReference type="AlphaFoldDB" id="A0A179FBH3"/>
<dbReference type="PANTHER" id="PTHR11452">
    <property type="entry name" value="ALPHA-GALACTOSIDASE/ALPHA-N-ACETYLGALACTOSAMINIDASE"/>
    <property type="match status" value="1"/>
</dbReference>
<dbReference type="InterPro" id="IPR000772">
    <property type="entry name" value="Ricin_B_lectin"/>
</dbReference>
<dbReference type="Pfam" id="PF16499">
    <property type="entry name" value="Melibiase_2"/>
    <property type="match status" value="1"/>
</dbReference>
<dbReference type="GO" id="GO:0005576">
    <property type="term" value="C:extracellular region"/>
    <property type="evidence" value="ECO:0007669"/>
    <property type="project" value="UniProtKB-SubCell"/>
</dbReference>
<evidence type="ECO:0000256" key="3">
    <source>
        <dbReference type="ARBA" id="ARBA00004613"/>
    </source>
</evidence>
<dbReference type="GO" id="GO:0030246">
    <property type="term" value="F:carbohydrate binding"/>
    <property type="evidence" value="ECO:0007669"/>
    <property type="project" value="UniProtKB-KW"/>
</dbReference>
<evidence type="ECO:0000256" key="11">
    <source>
        <dbReference type="ARBA" id="ARBA00023295"/>
    </source>
</evidence>
<keyword evidence="6" id="KW-0964">Secreted</keyword>
<dbReference type="InterPro" id="IPR041233">
    <property type="entry name" value="Melibiase_C"/>
</dbReference>
<evidence type="ECO:0000256" key="12">
    <source>
        <dbReference type="RuleBase" id="RU361168"/>
    </source>
</evidence>
<keyword evidence="11 12" id="KW-0326">Glycosidase</keyword>
<keyword evidence="9 12" id="KW-0378">Hydrolase</keyword>
<dbReference type="SUPFAM" id="SSF51011">
    <property type="entry name" value="Glycosyl hydrolase domain"/>
    <property type="match status" value="1"/>
</dbReference>
<dbReference type="SUPFAM" id="SSF50370">
    <property type="entry name" value="Ricin B-like lectins"/>
    <property type="match status" value="1"/>
</dbReference>
<feature type="domain" description="Ricin B lectin" evidence="14">
    <location>
        <begin position="463"/>
        <end position="563"/>
    </location>
</feature>
<dbReference type="InterPro" id="IPR013785">
    <property type="entry name" value="Aldolase_TIM"/>
</dbReference>
<comment type="subcellular location">
    <subcellularLocation>
        <location evidence="3">Secreted</location>
    </subcellularLocation>
</comment>
<comment type="similarity">
    <text evidence="4 12">Belongs to the glycosyl hydrolase 27 family.</text>
</comment>
<dbReference type="InterPro" id="IPR035992">
    <property type="entry name" value="Ricin_B-like_lectins"/>
</dbReference>
<dbReference type="InterPro" id="IPR013780">
    <property type="entry name" value="Glyco_hydro_b"/>
</dbReference>
<feature type="signal peptide" evidence="13">
    <location>
        <begin position="1"/>
        <end position="19"/>
    </location>
</feature>
<comment type="catalytic activity">
    <reaction evidence="1 12">
        <text>Hydrolysis of terminal, non-reducing alpha-D-galactose residues in alpha-D-galactosides, including galactose oligosaccharides, galactomannans and galactolipids.</text>
        <dbReference type="EC" id="3.2.1.22"/>
    </reaction>
</comment>
<dbReference type="EMBL" id="LSBJ02000007">
    <property type="protein sequence ID" value="OAQ62459.1"/>
    <property type="molecule type" value="Genomic_DNA"/>
</dbReference>
<evidence type="ECO:0000256" key="4">
    <source>
        <dbReference type="ARBA" id="ARBA00009743"/>
    </source>
</evidence>
<evidence type="ECO:0000256" key="7">
    <source>
        <dbReference type="ARBA" id="ARBA00022729"/>
    </source>
</evidence>
<evidence type="ECO:0000256" key="8">
    <source>
        <dbReference type="ARBA" id="ARBA00022734"/>
    </source>
</evidence>
<dbReference type="Gene3D" id="3.20.20.70">
    <property type="entry name" value="Aldolase class I"/>
    <property type="match status" value="1"/>
</dbReference>
<evidence type="ECO:0000256" key="10">
    <source>
        <dbReference type="ARBA" id="ARBA00023180"/>
    </source>
</evidence>
<evidence type="ECO:0000256" key="9">
    <source>
        <dbReference type="ARBA" id="ARBA00022801"/>
    </source>
</evidence>
<accession>A0A179FBH3</accession>
<reference evidence="16 17" key="1">
    <citation type="journal article" date="2016" name="PLoS Pathog.">
        <title>Biosynthesis of antibiotic leucinostatins in bio-control fungus Purpureocillium lilacinum and their inhibition on phytophthora revealed by genome mining.</title>
        <authorList>
            <person name="Wang G."/>
            <person name="Liu Z."/>
            <person name="Lin R."/>
            <person name="Li E."/>
            <person name="Mao Z."/>
            <person name="Ling J."/>
            <person name="Yang Y."/>
            <person name="Yin W.B."/>
            <person name="Xie B."/>
        </authorList>
    </citation>
    <scope>NUCLEOTIDE SEQUENCE [LARGE SCALE GENOMIC DNA]</scope>
    <source>
        <strain evidence="16">170</strain>
    </source>
</reference>